<organism evidence="2">
    <name type="scientific">Pseudoalteromonas translucida KMM 520</name>
    <dbReference type="NCBI Taxonomy" id="1315283"/>
    <lineage>
        <taxon>Bacteria</taxon>
        <taxon>Pseudomonadati</taxon>
        <taxon>Pseudomonadota</taxon>
        <taxon>Gammaproteobacteria</taxon>
        <taxon>Alteromonadales</taxon>
        <taxon>Pseudoalteromonadaceae</taxon>
        <taxon>Pseudoalteromonas</taxon>
    </lineage>
</organism>
<dbReference type="EMBL" id="CP011034">
    <property type="protein sequence ID" value="ALS33708.1"/>
    <property type="molecule type" value="Genomic_DNA"/>
</dbReference>
<keyword evidence="1" id="KW-0812">Transmembrane</keyword>
<proteinExistence type="predicted"/>
<sequence length="54" mass="6061">MWLHKKSLGSSKIQPFFISLFSKSINVTLAVILMNINEKARYKSGLCSIFAISV</sequence>
<gene>
    <name evidence="2" type="ORF">PTRA_a2636</name>
</gene>
<keyword evidence="1" id="KW-0472">Membrane</keyword>
<evidence type="ECO:0000256" key="1">
    <source>
        <dbReference type="SAM" id="Phobius"/>
    </source>
</evidence>
<dbReference type="Proteomes" id="UP000065261">
    <property type="component" value="Chromosome I"/>
</dbReference>
<name>A0A0U2V7G9_9GAMM</name>
<dbReference type="KEGG" id="ptn:PTRA_a2636"/>
<feature type="transmembrane region" description="Helical" evidence="1">
    <location>
        <begin position="16"/>
        <end position="36"/>
    </location>
</feature>
<dbReference type="AlphaFoldDB" id="A0A0U2V7G9"/>
<protein>
    <submittedName>
        <fullName evidence="2">Uncharacterized protein</fullName>
    </submittedName>
</protein>
<evidence type="ECO:0000313" key="3">
    <source>
        <dbReference type="Proteomes" id="UP000065261"/>
    </source>
</evidence>
<accession>A0A0U2V7G9</accession>
<evidence type="ECO:0000313" key="2">
    <source>
        <dbReference type="EMBL" id="ALS33708.1"/>
    </source>
</evidence>
<keyword evidence="1" id="KW-1133">Transmembrane helix</keyword>
<reference evidence="2 3" key="1">
    <citation type="submission" date="2015-03" db="EMBL/GenBank/DDBJ databases">
        <authorList>
            <person name="Murphy D."/>
        </authorList>
    </citation>
    <scope>NUCLEOTIDE SEQUENCE [LARGE SCALE GENOMIC DNA]</scope>
    <source>
        <strain evidence="2 3">KMM 520</strain>
    </source>
</reference>